<protein>
    <submittedName>
        <fullName evidence="2">Uncharacterized protein</fullName>
    </submittedName>
</protein>
<sequence>MLVYMDVCAFLSGVLPSAHAHPAHATPPPYLALTQHPTSFALPNSVSLHSWRFLSDISFAPGDFDGISVLLLRSLLHLHSLAIPWPSFRSPRLSALQIPFELSPDISYPSPTSSSAIPIPGRAHLQVSCHRPRPAFLIPGSVSTIPPLRASL</sequence>
<dbReference type="Proteomes" id="UP001218188">
    <property type="component" value="Unassembled WGS sequence"/>
</dbReference>
<comment type="caution">
    <text evidence="2">The sequence shown here is derived from an EMBL/GenBank/DDBJ whole genome shotgun (WGS) entry which is preliminary data.</text>
</comment>
<gene>
    <name evidence="2" type="ORF">C8F04DRAFT_1261741</name>
</gene>
<evidence type="ECO:0000256" key="1">
    <source>
        <dbReference type="SAM" id="SignalP"/>
    </source>
</evidence>
<organism evidence="2 3">
    <name type="scientific">Mycena alexandri</name>
    <dbReference type="NCBI Taxonomy" id="1745969"/>
    <lineage>
        <taxon>Eukaryota</taxon>
        <taxon>Fungi</taxon>
        <taxon>Dikarya</taxon>
        <taxon>Basidiomycota</taxon>
        <taxon>Agaricomycotina</taxon>
        <taxon>Agaricomycetes</taxon>
        <taxon>Agaricomycetidae</taxon>
        <taxon>Agaricales</taxon>
        <taxon>Marasmiineae</taxon>
        <taxon>Mycenaceae</taxon>
        <taxon>Mycena</taxon>
    </lineage>
</organism>
<keyword evidence="3" id="KW-1185">Reference proteome</keyword>
<dbReference type="EMBL" id="JARJCM010000071">
    <property type="protein sequence ID" value="KAJ7032658.1"/>
    <property type="molecule type" value="Genomic_DNA"/>
</dbReference>
<accession>A0AAD6SUI6</accession>
<evidence type="ECO:0000313" key="2">
    <source>
        <dbReference type="EMBL" id="KAJ7032658.1"/>
    </source>
</evidence>
<feature type="signal peptide" evidence="1">
    <location>
        <begin position="1"/>
        <end position="20"/>
    </location>
</feature>
<name>A0AAD6SUI6_9AGAR</name>
<dbReference type="AlphaFoldDB" id="A0AAD6SUI6"/>
<reference evidence="2" key="1">
    <citation type="submission" date="2023-03" db="EMBL/GenBank/DDBJ databases">
        <title>Massive genome expansion in bonnet fungi (Mycena s.s.) driven by repeated elements and novel gene families across ecological guilds.</title>
        <authorList>
            <consortium name="Lawrence Berkeley National Laboratory"/>
            <person name="Harder C.B."/>
            <person name="Miyauchi S."/>
            <person name="Viragh M."/>
            <person name="Kuo A."/>
            <person name="Thoen E."/>
            <person name="Andreopoulos B."/>
            <person name="Lu D."/>
            <person name="Skrede I."/>
            <person name="Drula E."/>
            <person name="Henrissat B."/>
            <person name="Morin E."/>
            <person name="Kohler A."/>
            <person name="Barry K."/>
            <person name="LaButti K."/>
            <person name="Morin E."/>
            <person name="Salamov A."/>
            <person name="Lipzen A."/>
            <person name="Mereny Z."/>
            <person name="Hegedus B."/>
            <person name="Baldrian P."/>
            <person name="Stursova M."/>
            <person name="Weitz H."/>
            <person name="Taylor A."/>
            <person name="Grigoriev I.V."/>
            <person name="Nagy L.G."/>
            <person name="Martin F."/>
            <person name="Kauserud H."/>
        </authorList>
    </citation>
    <scope>NUCLEOTIDE SEQUENCE</scope>
    <source>
        <strain evidence="2">CBHHK200</strain>
    </source>
</reference>
<feature type="chain" id="PRO_5041899326" evidence="1">
    <location>
        <begin position="21"/>
        <end position="152"/>
    </location>
</feature>
<keyword evidence="1" id="KW-0732">Signal</keyword>
<evidence type="ECO:0000313" key="3">
    <source>
        <dbReference type="Proteomes" id="UP001218188"/>
    </source>
</evidence>
<proteinExistence type="predicted"/>